<dbReference type="AlphaFoldDB" id="A0A0A5FVX6"/>
<reference evidence="4 5" key="1">
    <citation type="submission" date="2013-08" db="EMBL/GenBank/DDBJ databases">
        <authorList>
            <person name="Huang J."/>
            <person name="Wang G."/>
        </authorList>
    </citation>
    <scope>NUCLEOTIDE SEQUENCE [LARGE SCALE GENOMIC DNA]</scope>
    <source>
        <strain evidence="4 5">BH030004</strain>
    </source>
</reference>
<keyword evidence="2" id="KW-0378">Hydrolase</keyword>
<evidence type="ECO:0000256" key="2">
    <source>
        <dbReference type="ARBA" id="ARBA00022801"/>
    </source>
</evidence>
<dbReference type="SUPFAM" id="SSF52499">
    <property type="entry name" value="Isochorismatase-like hydrolases"/>
    <property type="match status" value="1"/>
</dbReference>
<evidence type="ECO:0000313" key="4">
    <source>
        <dbReference type="EMBL" id="KGX84946.1"/>
    </source>
</evidence>
<sequence length="176" mass="19987">MAKALVVIDMQKFMFREEAPAFQSDRLIERVQSLLKQARETGTPIIYIQHNAGEGTPLEYGTTNWEIDDRIGPMDKDIVIHKTTPDSFYQTALQGTLDQMGVNHLMITGIQTEACVDTTTRSAFGKGYEVTVVTDAHSTFDTEDLRAEQIIAHHNKVLRWFAHTKETKDISFEVIR</sequence>
<organism evidence="4 5">
    <name type="scientific">Pontibacillus marinus BH030004 = DSM 16465</name>
    <dbReference type="NCBI Taxonomy" id="1385511"/>
    <lineage>
        <taxon>Bacteria</taxon>
        <taxon>Bacillati</taxon>
        <taxon>Bacillota</taxon>
        <taxon>Bacilli</taxon>
        <taxon>Bacillales</taxon>
        <taxon>Bacillaceae</taxon>
        <taxon>Pontibacillus</taxon>
    </lineage>
</organism>
<dbReference type="RefSeq" id="WP_027448719.1">
    <property type="nucleotide sequence ID" value="NZ_AVPF01000046.1"/>
</dbReference>
<dbReference type="Pfam" id="PF00857">
    <property type="entry name" value="Isochorismatase"/>
    <property type="match status" value="1"/>
</dbReference>
<dbReference type="PANTHER" id="PTHR43540">
    <property type="entry name" value="PEROXYUREIDOACRYLATE/UREIDOACRYLATE AMIDOHYDROLASE-RELATED"/>
    <property type="match status" value="1"/>
</dbReference>
<dbReference type="EMBL" id="AVPF01000046">
    <property type="protein sequence ID" value="KGX84946.1"/>
    <property type="molecule type" value="Genomic_DNA"/>
</dbReference>
<comment type="similarity">
    <text evidence="1">Belongs to the isochorismatase family.</text>
</comment>
<gene>
    <name evidence="4" type="ORF">N783_15670</name>
</gene>
<dbReference type="InterPro" id="IPR050272">
    <property type="entry name" value="Isochorismatase-like_hydrls"/>
</dbReference>
<dbReference type="Gene3D" id="3.40.50.850">
    <property type="entry name" value="Isochorismatase-like"/>
    <property type="match status" value="1"/>
</dbReference>
<comment type="caution">
    <text evidence="4">The sequence shown here is derived from an EMBL/GenBank/DDBJ whole genome shotgun (WGS) entry which is preliminary data.</text>
</comment>
<accession>A0A0A5FVX6</accession>
<dbReference type="Proteomes" id="UP000030403">
    <property type="component" value="Unassembled WGS sequence"/>
</dbReference>
<protein>
    <submittedName>
        <fullName evidence="4">Isochorismatase</fullName>
    </submittedName>
</protein>
<dbReference type="STRING" id="1385511.GCA_000425225_02252"/>
<proteinExistence type="inferred from homology"/>
<dbReference type="OrthoDB" id="9785724at2"/>
<evidence type="ECO:0000259" key="3">
    <source>
        <dbReference type="Pfam" id="PF00857"/>
    </source>
</evidence>
<dbReference type="CDD" id="cd01014">
    <property type="entry name" value="nicotinamidase_related"/>
    <property type="match status" value="1"/>
</dbReference>
<dbReference type="InterPro" id="IPR000868">
    <property type="entry name" value="Isochorismatase-like_dom"/>
</dbReference>
<dbReference type="InterPro" id="IPR036380">
    <property type="entry name" value="Isochorismatase-like_sf"/>
</dbReference>
<dbReference type="eggNOG" id="COG1335">
    <property type="taxonomic scope" value="Bacteria"/>
</dbReference>
<feature type="domain" description="Isochorismatase-like" evidence="3">
    <location>
        <begin position="4"/>
        <end position="144"/>
    </location>
</feature>
<dbReference type="PANTHER" id="PTHR43540:SF14">
    <property type="entry name" value="ISOCHORISMATASE"/>
    <property type="match status" value="1"/>
</dbReference>
<keyword evidence="5" id="KW-1185">Reference proteome</keyword>
<evidence type="ECO:0000256" key="1">
    <source>
        <dbReference type="ARBA" id="ARBA00006336"/>
    </source>
</evidence>
<name>A0A0A5FVX6_9BACI</name>
<dbReference type="GO" id="GO:0016787">
    <property type="term" value="F:hydrolase activity"/>
    <property type="evidence" value="ECO:0007669"/>
    <property type="project" value="UniProtKB-KW"/>
</dbReference>
<evidence type="ECO:0000313" key="5">
    <source>
        <dbReference type="Proteomes" id="UP000030403"/>
    </source>
</evidence>